<evidence type="ECO:0000259" key="11">
    <source>
        <dbReference type="Pfam" id="PF01467"/>
    </source>
</evidence>
<dbReference type="PANTHER" id="PTHR39321:SF3">
    <property type="entry name" value="PHOSPHOPANTETHEINE ADENYLYLTRANSFERASE"/>
    <property type="match status" value="1"/>
</dbReference>
<dbReference type="EMBL" id="FOCQ01000005">
    <property type="protein sequence ID" value="SEN03311.1"/>
    <property type="molecule type" value="Genomic_DNA"/>
</dbReference>
<keyword evidence="5 10" id="KW-0548">Nucleotidyltransferase</keyword>
<organism evidence="12 13">
    <name type="scientific">Lihuaxuella thermophila</name>
    <dbReference type="NCBI Taxonomy" id="1173111"/>
    <lineage>
        <taxon>Bacteria</taxon>
        <taxon>Bacillati</taxon>
        <taxon>Bacillota</taxon>
        <taxon>Bacilli</taxon>
        <taxon>Bacillales</taxon>
        <taxon>Thermoactinomycetaceae</taxon>
        <taxon>Lihuaxuella</taxon>
    </lineage>
</organism>
<keyword evidence="13" id="KW-1185">Reference proteome</keyword>
<keyword evidence="3 10" id="KW-0662">Pyridine nucleotide biosynthesis</keyword>
<dbReference type="SUPFAM" id="SSF52374">
    <property type="entry name" value="Nucleotidylyl transferase"/>
    <property type="match status" value="1"/>
</dbReference>
<dbReference type="GO" id="GO:0009435">
    <property type="term" value="P:NAD+ biosynthetic process"/>
    <property type="evidence" value="ECO:0007669"/>
    <property type="project" value="UniProtKB-UniRule"/>
</dbReference>
<dbReference type="GO" id="GO:0004515">
    <property type="term" value="F:nicotinate-nucleotide adenylyltransferase activity"/>
    <property type="evidence" value="ECO:0007669"/>
    <property type="project" value="UniProtKB-UniRule"/>
</dbReference>
<evidence type="ECO:0000256" key="1">
    <source>
        <dbReference type="ARBA" id="ARBA00002324"/>
    </source>
</evidence>
<dbReference type="NCBIfam" id="TIGR00482">
    <property type="entry name" value="nicotinate (nicotinamide) nucleotide adenylyltransferase"/>
    <property type="match status" value="1"/>
</dbReference>
<evidence type="ECO:0000313" key="13">
    <source>
        <dbReference type="Proteomes" id="UP000199695"/>
    </source>
</evidence>
<evidence type="ECO:0000256" key="2">
    <source>
        <dbReference type="ARBA" id="ARBA00005019"/>
    </source>
</evidence>
<dbReference type="HAMAP" id="MF_00244">
    <property type="entry name" value="NaMN_adenylyltr"/>
    <property type="match status" value="1"/>
</dbReference>
<comment type="catalytic activity">
    <reaction evidence="9 10">
        <text>nicotinate beta-D-ribonucleotide + ATP + H(+) = deamido-NAD(+) + diphosphate</text>
        <dbReference type="Rhea" id="RHEA:22860"/>
        <dbReference type="ChEBI" id="CHEBI:15378"/>
        <dbReference type="ChEBI" id="CHEBI:30616"/>
        <dbReference type="ChEBI" id="CHEBI:33019"/>
        <dbReference type="ChEBI" id="CHEBI:57502"/>
        <dbReference type="ChEBI" id="CHEBI:58437"/>
        <dbReference type="EC" id="2.7.7.18"/>
    </reaction>
</comment>
<dbReference type="InterPro" id="IPR005248">
    <property type="entry name" value="NadD/NMNAT"/>
</dbReference>
<evidence type="ECO:0000256" key="3">
    <source>
        <dbReference type="ARBA" id="ARBA00022642"/>
    </source>
</evidence>
<proteinExistence type="inferred from homology"/>
<dbReference type="EC" id="2.7.7.18" evidence="10"/>
<evidence type="ECO:0000256" key="6">
    <source>
        <dbReference type="ARBA" id="ARBA00022741"/>
    </source>
</evidence>
<keyword evidence="4 10" id="KW-0808">Transferase</keyword>
<dbReference type="PANTHER" id="PTHR39321">
    <property type="entry name" value="NICOTINATE-NUCLEOTIDE ADENYLYLTRANSFERASE-RELATED"/>
    <property type="match status" value="1"/>
</dbReference>
<comment type="function">
    <text evidence="1 10">Catalyzes the reversible adenylation of nicotinate mononucleotide (NaMN) to nicotinic acid adenine dinucleotide (NaAD).</text>
</comment>
<dbReference type="AlphaFoldDB" id="A0A1H8D7M3"/>
<dbReference type="NCBIfam" id="NF000841">
    <property type="entry name" value="PRK00071.1-4"/>
    <property type="match status" value="1"/>
</dbReference>
<protein>
    <recommendedName>
        <fullName evidence="10">Probable nicotinate-nucleotide adenylyltransferase</fullName>
        <ecNumber evidence="10">2.7.7.18</ecNumber>
    </recommendedName>
    <alternativeName>
        <fullName evidence="10">Deamido-NAD(+) diphosphorylase</fullName>
    </alternativeName>
    <alternativeName>
        <fullName evidence="10">Deamido-NAD(+) pyrophosphorylase</fullName>
    </alternativeName>
    <alternativeName>
        <fullName evidence="10">Nicotinate mononucleotide adenylyltransferase</fullName>
        <shortName evidence="10">NaMN adenylyltransferase</shortName>
    </alternativeName>
</protein>
<comment type="similarity">
    <text evidence="10">Belongs to the NadD family.</text>
</comment>
<dbReference type="CDD" id="cd02165">
    <property type="entry name" value="NMNAT"/>
    <property type="match status" value="1"/>
</dbReference>
<evidence type="ECO:0000256" key="4">
    <source>
        <dbReference type="ARBA" id="ARBA00022679"/>
    </source>
</evidence>
<evidence type="ECO:0000313" key="12">
    <source>
        <dbReference type="EMBL" id="SEN03311.1"/>
    </source>
</evidence>
<evidence type="ECO:0000256" key="9">
    <source>
        <dbReference type="ARBA" id="ARBA00048721"/>
    </source>
</evidence>
<dbReference type="NCBIfam" id="NF000840">
    <property type="entry name" value="PRK00071.1-3"/>
    <property type="match status" value="1"/>
</dbReference>
<dbReference type="UniPathway" id="UPA00253">
    <property type="reaction ID" value="UER00332"/>
</dbReference>
<dbReference type="RefSeq" id="WP_244527467.1">
    <property type="nucleotide sequence ID" value="NZ_FOCQ01000005.1"/>
</dbReference>
<accession>A0A1H8D7M3</accession>
<keyword evidence="8 10" id="KW-0520">NAD</keyword>
<dbReference type="InterPro" id="IPR004821">
    <property type="entry name" value="Cyt_trans-like"/>
</dbReference>
<dbReference type="STRING" id="1173111.SAMN05444955_10535"/>
<keyword evidence="7 10" id="KW-0067">ATP-binding</keyword>
<dbReference type="NCBIfam" id="TIGR00125">
    <property type="entry name" value="cyt_tran_rel"/>
    <property type="match status" value="1"/>
</dbReference>
<comment type="pathway">
    <text evidence="2 10">Cofactor biosynthesis; NAD(+) biosynthesis; deamido-NAD(+) from nicotinate D-ribonucleotide: step 1/1.</text>
</comment>
<dbReference type="Gene3D" id="3.40.50.620">
    <property type="entry name" value="HUPs"/>
    <property type="match status" value="1"/>
</dbReference>
<keyword evidence="6 10" id="KW-0547">Nucleotide-binding</keyword>
<reference evidence="12 13" key="1">
    <citation type="submission" date="2016-10" db="EMBL/GenBank/DDBJ databases">
        <authorList>
            <person name="de Groot N.N."/>
        </authorList>
    </citation>
    <scope>NUCLEOTIDE SEQUENCE [LARGE SCALE GENOMIC DNA]</scope>
    <source>
        <strain evidence="12 13">DSM 46701</strain>
    </source>
</reference>
<dbReference type="Proteomes" id="UP000199695">
    <property type="component" value="Unassembled WGS sequence"/>
</dbReference>
<evidence type="ECO:0000256" key="10">
    <source>
        <dbReference type="HAMAP-Rule" id="MF_00244"/>
    </source>
</evidence>
<name>A0A1H8D7M3_9BACL</name>
<evidence type="ECO:0000256" key="5">
    <source>
        <dbReference type="ARBA" id="ARBA00022695"/>
    </source>
</evidence>
<evidence type="ECO:0000256" key="8">
    <source>
        <dbReference type="ARBA" id="ARBA00023027"/>
    </source>
</evidence>
<dbReference type="GO" id="GO:0005524">
    <property type="term" value="F:ATP binding"/>
    <property type="evidence" value="ECO:0007669"/>
    <property type="project" value="UniProtKB-KW"/>
</dbReference>
<dbReference type="InterPro" id="IPR014729">
    <property type="entry name" value="Rossmann-like_a/b/a_fold"/>
</dbReference>
<sequence>MKVGVFGGTFDPIHLGHLLLAQQALEEAQLDRVWFIPAGEPPHKLDKPITPAHHRARMVELAIEGNPDFCLSRIELERRGPSYTIDTLEELTDKYPNYQFFLIAGADMVKDLPHWYKIKKILQYVRIIGLQRPGFSTDDLPAEMAERVIWIREAIETNLSSSAVRERLNSGKSIRYLVPDPVCRYMKEHRLYES</sequence>
<feature type="domain" description="Cytidyltransferase-like" evidence="11">
    <location>
        <begin position="5"/>
        <end position="167"/>
    </location>
</feature>
<dbReference type="Pfam" id="PF01467">
    <property type="entry name" value="CTP_transf_like"/>
    <property type="match status" value="1"/>
</dbReference>
<gene>
    <name evidence="10" type="primary">nadD</name>
    <name evidence="12" type="ORF">SAMN05444955_10535</name>
</gene>
<evidence type="ECO:0000256" key="7">
    <source>
        <dbReference type="ARBA" id="ARBA00022840"/>
    </source>
</evidence>